<evidence type="ECO:0000313" key="3">
    <source>
        <dbReference type="Proteomes" id="UP000247437"/>
    </source>
</evidence>
<evidence type="ECO:0000259" key="1">
    <source>
        <dbReference type="Pfam" id="PF21821"/>
    </source>
</evidence>
<evidence type="ECO:0000313" key="2">
    <source>
        <dbReference type="EMBL" id="PYY72197.1"/>
    </source>
</evidence>
<dbReference type="AlphaFoldDB" id="A0A2W0EWE2"/>
<dbReference type="InterPro" id="IPR048494">
    <property type="entry name" value="Dit-like_N"/>
</dbReference>
<gene>
    <name evidence="2" type="ORF">CRX42_02380</name>
</gene>
<proteinExistence type="predicted"/>
<dbReference type="Pfam" id="PF21821">
    <property type="entry name" value="Dit_like"/>
    <property type="match status" value="1"/>
</dbReference>
<reference evidence="2 3" key="1">
    <citation type="journal article" date="2018" name="Appl. Microbiol. Biotechnol.">
        <title>Characterization of the caprolactam degradation pathway in Pseudomonas jessenii using mass spectrometry-based proteomics.</title>
        <authorList>
            <person name="Otzen M."/>
            <person name="Palacio C."/>
            <person name="Janssen D.B."/>
        </authorList>
    </citation>
    <scope>NUCLEOTIDE SEQUENCE [LARGE SCALE GENOMIC DNA]</scope>
    <source>
        <strain evidence="2 3">GO3</strain>
    </source>
</reference>
<dbReference type="Proteomes" id="UP000247437">
    <property type="component" value="Unassembled WGS sequence"/>
</dbReference>
<feature type="domain" description="Dit-like phage tail protein N-terminal" evidence="1">
    <location>
        <begin position="19"/>
        <end position="171"/>
    </location>
</feature>
<protein>
    <recommendedName>
        <fullName evidence="1">Dit-like phage tail protein N-terminal domain-containing protein</fullName>
    </recommendedName>
</protein>
<sequence>MSLMSIFAKTLPKIGPLEFDAKLEGSTDKAVYLTQFPVEFGANGNDHAILLPNRYLLTGAVSNSPLGLDLNDIGMMGAGALATAVGGIGGAAISAVSAYLLSGSDETRASTAWASLTAILESRARFDLDTGKEIMRDMMLIRLTERTRPENEDGLVFIAELQQVRIVRSKVGQGVTSADQLMKNDTVSTQGAPMVNTGDASVEVIQ</sequence>
<dbReference type="EMBL" id="PDLL01000012">
    <property type="protein sequence ID" value="PYY72197.1"/>
    <property type="molecule type" value="Genomic_DNA"/>
</dbReference>
<accession>A0A2W0EWE2</accession>
<comment type="caution">
    <text evidence="2">The sequence shown here is derived from an EMBL/GenBank/DDBJ whole genome shotgun (WGS) entry which is preliminary data.</text>
</comment>
<dbReference type="OrthoDB" id="6990891at2"/>
<dbReference type="RefSeq" id="WP_110657247.1">
    <property type="nucleotide sequence ID" value="NZ_PDLL01000012.1"/>
</dbReference>
<organism evidence="2 3">
    <name type="scientific">Pseudomonas jessenii</name>
    <dbReference type="NCBI Taxonomy" id="77298"/>
    <lineage>
        <taxon>Bacteria</taxon>
        <taxon>Pseudomonadati</taxon>
        <taxon>Pseudomonadota</taxon>
        <taxon>Gammaproteobacteria</taxon>
        <taxon>Pseudomonadales</taxon>
        <taxon>Pseudomonadaceae</taxon>
        <taxon>Pseudomonas</taxon>
    </lineage>
</organism>
<name>A0A2W0EWE2_PSEJE</name>